<feature type="transmembrane region" description="Helical" evidence="1">
    <location>
        <begin position="20"/>
        <end position="39"/>
    </location>
</feature>
<evidence type="ECO:0000313" key="2">
    <source>
        <dbReference type="EMBL" id="MFC5055155.1"/>
    </source>
</evidence>
<proteinExistence type="predicted"/>
<name>A0ABV9XXV4_9PSEU</name>
<evidence type="ECO:0000313" key="3">
    <source>
        <dbReference type="Proteomes" id="UP001595833"/>
    </source>
</evidence>
<keyword evidence="3" id="KW-1185">Reference proteome</keyword>
<dbReference type="EMBL" id="JBHSJB010000011">
    <property type="protein sequence ID" value="MFC5055155.1"/>
    <property type="molecule type" value="Genomic_DNA"/>
</dbReference>
<sequence>MNESTLCRLTGCEAPSLAHLVLSAAVVLFAMFASVVSSLG</sequence>
<accession>A0ABV9XXV4</accession>
<dbReference type="RefSeq" id="WP_344040925.1">
    <property type="nucleotide sequence ID" value="NZ_BAAAKE010000026.1"/>
</dbReference>
<comment type="caution">
    <text evidence="2">The sequence shown here is derived from an EMBL/GenBank/DDBJ whole genome shotgun (WGS) entry which is preliminary data.</text>
</comment>
<gene>
    <name evidence="2" type="ORF">ACFPFM_15470</name>
</gene>
<protein>
    <submittedName>
        <fullName evidence="2">Uncharacterized protein</fullName>
    </submittedName>
</protein>
<reference evidence="3" key="1">
    <citation type="journal article" date="2019" name="Int. J. Syst. Evol. Microbiol.">
        <title>The Global Catalogue of Microorganisms (GCM) 10K type strain sequencing project: providing services to taxonomists for standard genome sequencing and annotation.</title>
        <authorList>
            <consortium name="The Broad Institute Genomics Platform"/>
            <consortium name="The Broad Institute Genome Sequencing Center for Infectious Disease"/>
            <person name="Wu L."/>
            <person name="Ma J."/>
        </authorList>
    </citation>
    <scope>NUCLEOTIDE SEQUENCE [LARGE SCALE GENOMIC DNA]</scope>
    <source>
        <strain evidence="3">KCTC 12848</strain>
    </source>
</reference>
<keyword evidence="1" id="KW-0812">Transmembrane</keyword>
<keyword evidence="1" id="KW-1133">Transmembrane helix</keyword>
<keyword evidence="1" id="KW-0472">Membrane</keyword>
<dbReference type="Proteomes" id="UP001595833">
    <property type="component" value="Unassembled WGS sequence"/>
</dbReference>
<organism evidence="2 3">
    <name type="scientific">Saccharothrix xinjiangensis</name>
    <dbReference type="NCBI Taxonomy" id="204798"/>
    <lineage>
        <taxon>Bacteria</taxon>
        <taxon>Bacillati</taxon>
        <taxon>Actinomycetota</taxon>
        <taxon>Actinomycetes</taxon>
        <taxon>Pseudonocardiales</taxon>
        <taxon>Pseudonocardiaceae</taxon>
        <taxon>Saccharothrix</taxon>
    </lineage>
</organism>
<evidence type="ECO:0000256" key="1">
    <source>
        <dbReference type="SAM" id="Phobius"/>
    </source>
</evidence>